<evidence type="ECO:0000256" key="2">
    <source>
        <dbReference type="ARBA" id="ARBA00022737"/>
    </source>
</evidence>
<dbReference type="Proteomes" id="UP000307841">
    <property type="component" value="Unassembled WGS sequence"/>
</dbReference>
<evidence type="ECO:0000256" key="3">
    <source>
        <dbReference type="SAM" id="SignalP"/>
    </source>
</evidence>
<dbReference type="InterPro" id="IPR058923">
    <property type="entry name" value="RCC1-like_dom"/>
</dbReference>
<dbReference type="InterPro" id="IPR000408">
    <property type="entry name" value="Reg_chr_condens"/>
</dbReference>
<dbReference type="InterPro" id="IPR051553">
    <property type="entry name" value="Ran_GTPase-activating"/>
</dbReference>
<dbReference type="GO" id="GO:0005085">
    <property type="term" value="F:guanyl-nucleotide exchange factor activity"/>
    <property type="evidence" value="ECO:0007669"/>
    <property type="project" value="TreeGrafter"/>
</dbReference>
<dbReference type="PROSITE" id="PS00626">
    <property type="entry name" value="RCC1_2"/>
    <property type="match status" value="1"/>
</dbReference>
<dbReference type="SUPFAM" id="SSF50985">
    <property type="entry name" value="RCC1/BLIP-II"/>
    <property type="match status" value="2"/>
</dbReference>
<evidence type="ECO:0000313" key="5">
    <source>
        <dbReference type="EMBL" id="TKI59131.1"/>
    </source>
</evidence>
<name>A0A4U2YHR1_9BACL</name>
<evidence type="ECO:0000256" key="1">
    <source>
        <dbReference type="ARBA" id="ARBA00022658"/>
    </source>
</evidence>
<proteinExistence type="predicted"/>
<dbReference type="EMBL" id="SZNK01000001">
    <property type="protein sequence ID" value="TKI59131.1"/>
    <property type="molecule type" value="Genomic_DNA"/>
</dbReference>
<dbReference type="AlphaFoldDB" id="A0A4U2YHR1"/>
<comment type="caution">
    <text evidence="5">The sequence shown here is derived from an EMBL/GenBank/DDBJ whole genome shotgun (WGS) entry which is preliminary data.</text>
</comment>
<accession>A0A4U2YHR1</accession>
<dbReference type="Pfam" id="PF13540">
    <property type="entry name" value="RCC1_2"/>
    <property type="match status" value="2"/>
</dbReference>
<dbReference type="GO" id="GO:0005737">
    <property type="term" value="C:cytoplasm"/>
    <property type="evidence" value="ECO:0007669"/>
    <property type="project" value="TreeGrafter"/>
</dbReference>
<feature type="signal peptide" evidence="3">
    <location>
        <begin position="1"/>
        <end position="42"/>
    </location>
</feature>
<feature type="domain" description="RCC1-like" evidence="4">
    <location>
        <begin position="151"/>
        <end position="387"/>
    </location>
</feature>
<organism evidence="5 6">
    <name type="scientific">Brevibacillus antibioticus</name>
    <dbReference type="NCBI Taxonomy" id="2570228"/>
    <lineage>
        <taxon>Bacteria</taxon>
        <taxon>Bacillati</taxon>
        <taxon>Bacillota</taxon>
        <taxon>Bacilli</taxon>
        <taxon>Bacillales</taxon>
        <taxon>Paenibacillaceae</taxon>
        <taxon>Brevibacillus</taxon>
    </lineage>
</organism>
<keyword evidence="3" id="KW-0732">Signal</keyword>
<dbReference type="InterPro" id="IPR009091">
    <property type="entry name" value="RCC1/BLIP-II"/>
</dbReference>
<keyword evidence="2" id="KW-0677">Repeat</keyword>
<dbReference type="PANTHER" id="PTHR45982:SF1">
    <property type="entry name" value="REGULATOR OF CHROMOSOME CONDENSATION"/>
    <property type="match status" value="1"/>
</dbReference>
<reference evidence="5 6" key="1">
    <citation type="submission" date="2019-04" db="EMBL/GenBank/DDBJ databases">
        <title>Whole genome sequencing of Brevibacillus sp. TGS2-1.</title>
        <authorList>
            <person name="Choi A."/>
        </authorList>
    </citation>
    <scope>NUCLEOTIDE SEQUENCE [LARGE SCALE GENOMIC DNA]</scope>
    <source>
        <strain evidence="5 6">TGS2-1</strain>
    </source>
</reference>
<dbReference type="Pfam" id="PF25390">
    <property type="entry name" value="WD40_RLD"/>
    <property type="match status" value="1"/>
</dbReference>
<keyword evidence="6" id="KW-1185">Reference proteome</keyword>
<dbReference type="PANTHER" id="PTHR45982">
    <property type="entry name" value="REGULATOR OF CHROMOSOME CONDENSATION"/>
    <property type="match status" value="1"/>
</dbReference>
<evidence type="ECO:0000259" key="4">
    <source>
        <dbReference type="Pfam" id="PF25390"/>
    </source>
</evidence>
<dbReference type="PROSITE" id="PS50012">
    <property type="entry name" value="RCC1_3"/>
    <property type="match status" value="6"/>
</dbReference>
<gene>
    <name evidence="5" type="ORF">E8L90_29105</name>
</gene>
<protein>
    <recommendedName>
        <fullName evidence="4">RCC1-like domain-containing protein</fullName>
    </recommendedName>
</protein>
<dbReference type="PRINTS" id="PR00633">
    <property type="entry name" value="RCCNDNSATION"/>
</dbReference>
<keyword evidence="1" id="KW-0344">Guanine-nucleotide releasing factor</keyword>
<evidence type="ECO:0000313" key="6">
    <source>
        <dbReference type="Proteomes" id="UP000307841"/>
    </source>
</evidence>
<sequence>MIVNKKILNHNLKEIIMKKMKKLSVSLLVSALLLMPVGQAFACEDHEKIELVSAGSYHSLALKSDGTVWAWGHNLFGQLGDGSTKESTVPKQVSGLGNVIKIDAGSGSHSLALKNDGTVWAWGANGQWQVGSPSGSAVTTPTQMVGLDEVKDITAGSQFNLVLKENGSVWAWGKNELGLGDEALTKASKIPVKVANLDDVKKVKAGSSHSLALKNDGTVWAWGDNQYGQSGLGKNTYNSKVPVQIEGMTDIIDISTGYNYSLALKSDGTVWAWGENSYEQLGINKKTTQYTPVQVMNLENVTEVEAGRYYSFAKKEDGTVWAWGSNGHGGFGNGEITNYSLPVEITNLKGYKTLSSGNIHSLGVSAEGAAFGWGGNSFGQIGDGTKNIQKQLIKVLGQ</sequence>
<dbReference type="Gene3D" id="2.130.10.30">
    <property type="entry name" value="Regulator of chromosome condensation 1/beta-lactamase-inhibitor protein II"/>
    <property type="match status" value="2"/>
</dbReference>
<feature type="chain" id="PRO_5020467744" description="RCC1-like domain-containing protein" evidence="3">
    <location>
        <begin position="43"/>
        <end position="398"/>
    </location>
</feature>